<dbReference type="CDD" id="cd05930">
    <property type="entry name" value="A_NRPS"/>
    <property type="match status" value="1"/>
</dbReference>
<keyword evidence="4" id="KW-0812">Transmembrane</keyword>
<feature type="transmembrane region" description="Helical" evidence="4">
    <location>
        <begin position="646"/>
        <end position="666"/>
    </location>
</feature>
<dbReference type="Pfam" id="PF00550">
    <property type="entry name" value="PP-binding"/>
    <property type="match status" value="1"/>
</dbReference>
<dbReference type="InterPro" id="IPR045851">
    <property type="entry name" value="AMP-bd_C_sf"/>
</dbReference>
<feature type="transmembrane region" description="Helical" evidence="4">
    <location>
        <begin position="1106"/>
        <end position="1131"/>
    </location>
</feature>
<dbReference type="SUPFAM" id="SSF47336">
    <property type="entry name" value="ACP-like"/>
    <property type="match status" value="1"/>
</dbReference>
<evidence type="ECO:0000256" key="2">
    <source>
        <dbReference type="ARBA" id="ARBA00022553"/>
    </source>
</evidence>
<evidence type="ECO:0000259" key="5">
    <source>
        <dbReference type="SMART" id="SM00823"/>
    </source>
</evidence>
<organism evidence="6 7">
    <name type="scientific">Acrodontium crateriforme</name>
    <dbReference type="NCBI Taxonomy" id="150365"/>
    <lineage>
        <taxon>Eukaryota</taxon>
        <taxon>Fungi</taxon>
        <taxon>Dikarya</taxon>
        <taxon>Ascomycota</taxon>
        <taxon>Pezizomycotina</taxon>
        <taxon>Dothideomycetes</taxon>
        <taxon>Dothideomycetidae</taxon>
        <taxon>Mycosphaerellales</taxon>
        <taxon>Teratosphaeriaceae</taxon>
        <taxon>Acrodontium</taxon>
    </lineage>
</organism>
<evidence type="ECO:0000256" key="3">
    <source>
        <dbReference type="ARBA" id="ARBA00022598"/>
    </source>
</evidence>
<feature type="transmembrane region" description="Helical" evidence="4">
    <location>
        <begin position="915"/>
        <end position="940"/>
    </location>
</feature>
<dbReference type="Gene3D" id="1.10.1200.10">
    <property type="entry name" value="ACP-like"/>
    <property type="match status" value="1"/>
</dbReference>
<dbReference type="SUPFAM" id="SSF51161">
    <property type="entry name" value="Trimeric LpxA-like enzymes"/>
    <property type="match status" value="3"/>
</dbReference>
<evidence type="ECO:0000256" key="4">
    <source>
        <dbReference type="SAM" id="Phobius"/>
    </source>
</evidence>
<keyword evidence="1" id="KW-0596">Phosphopantetheine</keyword>
<evidence type="ECO:0000313" key="7">
    <source>
        <dbReference type="Proteomes" id="UP001303373"/>
    </source>
</evidence>
<dbReference type="NCBIfam" id="TIGR02353">
    <property type="entry name" value="NRPS_term_dom"/>
    <property type="match status" value="1"/>
</dbReference>
<keyword evidence="3" id="KW-0436">Ligase</keyword>
<dbReference type="InterPro" id="IPR020845">
    <property type="entry name" value="AMP-binding_CS"/>
</dbReference>
<dbReference type="InterPro" id="IPR036736">
    <property type="entry name" value="ACP-like_sf"/>
</dbReference>
<dbReference type="InterPro" id="IPR000873">
    <property type="entry name" value="AMP-dep_synth/lig_dom"/>
</dbReference>
<dbReference type="SUPFAM" id="SSF56801">
    <property type="entry name" value="Acetyl-CoA synthetase-like"/>
    <property type="match status" value="1"/>
</dbReference>
<feature type="transmembrane region" description="Helical" evidence="4">
    <location>
        <begin position="837"/>
        <end position="859"/>
    </location>
</feature>
<accession>A0AAQ3M4Y7</accession>
<dbReference type="PANTHER" id="PTHR45527">
    <property type="entry name" value="NONRIBOSOMAL PEPTIDE SYNTHETASE"/>
    <property type="match status" value="1"/>
</dbReference>
<dbReference type="Pfam" id="PF00501">
    <property type="entry name" value="AMP-binding"/>
    <property type="match status" value="1"/>
</dbReference>
<dbReference type="Proteomes" id="UP001303373">
    <property type="component" value="Chromosome 6"/>
</dbReference>
<proteinExistence type="predicted"/>
<name>A0AAQ3M4Y7_9PEZI</name>
<dbReference type="InterPro" id="IPR012728">
    <property type="entry name" value="Pls/PosA_C"/>
</dbReference>
<dbReference type="Gene3D" id="2.160.10.10">
    <property type="entry name" value="Hexapeptide repeat proteins"/>
    <property type="match status" value="2"/>
</dbReference>
<dbReference type="Gene3D" id="3.40.50.12780">
    <property type="entry name" value="N-terminal domain of ligase-like"/>
    <property type="match status" value="1"/>
</dbReference>
<dbReference type="EMBL" id="CP138585">
    <property type="protein sequence ID" value="WPH01390.1"/>
    <property type="molecule type" value="Genomic_DNA"/>
</dbReference>
<evidence type="ECO:0000313" key="6">
    <source>
        <dbReference type="EMBL" id="WPH01390.1"/>
    </source>
</evidence>
<dbReference type="GO" id="GO:0005737">
    <property type="term" value="C:cytoplasm"/>
    <property type="evidence" value="ECO:0007669"/>
    <property type="project" value="TreeGrafter"/>
</dbReference>
<dbReference type="InterPro" id="IPR011004">
    <property type="entry name" value="Trimer_LpxA-like_sf"/>
</dbReference>
<feature type="domain" description="Polyketide synthase-like phosphopantetheine-binding" evidence="5">
    <location>
        <begin position="518"/>
        <end position="585"/>
    </location>
</feature>
<feature type="transmembrane region" description="Helical" evidence="4">
    <location>
        <begin position="871"/>
        <end position="895"/>
    </location>
</feature>
<dbReference type="InterPro" id="IPR009081">
    <property type="entry name" value="PP-bd_ACP"/>
</dbReference>
<keyword evidence="4" id="KW-0472">Membrane</keyword>
<protein>
    <recommendedName>
        <fullName evidence="5">Polyketide synthase-like phosphopantetheine-binding domain-containing protein</fullName>
    </recommendedName>
</protein>
<dbReference type="GO" id="GO:0043041">
    <property type="term" value="P:amino acid activation for nonribosomal peptide biosynthetic process"/>
    <property type="evidence" value="ECO:0007669"/>
    <property type="project" value="TreeGrafter"/>
</dbReference>
<keyword evidence="4" id="KW-1133">Transmembrane helix</keyword>
<dbReference type="PROSITE" id="PS00455">
    <property type="entry name" value="AMP_BINDING"/>
    <property type="match status" value="1"/>
</dbReference>
<feature type="transmembrane region" description="Helical" evidence="4">
    <location>
        <begin position="1080"/>
        <end position="1100"/>
    </location>
</feature>
<keyword evidence="7" id="KW-1185">Reference proteome</keyword>
<dbReference type="GO" id="GO:0031177">
    <property type="term" value="F:phosphopantetheine binding"/>
    <property type="evidence" value="ECO:0007669"/>
    <property type="project" value="InterPro"/>
</dbReference>
<dbReference type="InterPro" id="IPR042099">
    <property type="entry name" value="ANL_N_sf"/>
</dbReference>
<keyword evidence="2" id="KW-0597">Phosphoprotein</keyword>
<dbReference type="SMART" id="SM00823">
    <property type="entry name" value="PKS_PP"/>
    <property type="match status" value="1"/>
</dbReference>
<dbReference type="InterPro" id="IPR020806">
    <property type="entry name" value="PKS_PP-bd"/>
</dbReference>
<dbReference type="GO" id="GO:0044550">
    <property type="term" value="P:secondary metabolite biosynthetic process"/>
    <property type="evidence" value="ECO:0007669"/>
    <property type="project" value="TreeGrafter"/>
</dbReference>
<dbReference type="PANTHER" id="PTHR45527:SF1">
    <property type="entry name" value="FATTY ACID SYNTHASE"/>
    <property type="match status" value="1"/>
</dbReference>
<gene>
    <name evidence="6" type="ORF">R9X50_00423500</name>
</gene>
<evidence type="ECO:0000256" key="1">
    <source>
        <dbReference type="ARBA" id="ARBA00022450"/>
    </source>
</evidence>
<feature type="transmembrane region" description="Helical" evidence="4">
    <location>
        <begin position="602"/>
        <end position="626"/>
    </location>
</feature>
<reference evidence="6 7" key="1">
    <citation type="submission" date="2023-11" db="EMBL/GenBank/DDBJ databases">
        <title>An acidophilic fungus is an integral part of prey digestion in a carnivorous sundew plant.</title>
        <authorList>
            <person name="Tsai I.J."/>
        </authorList>
    </citation>
    <scope>NUCLEOTIDE SEQUENCE [LARGE SCALE GENOMIC DNA]</scope>
    <source>
        <strain evidence="6">169a</strain>
    </source>
</reference>
<sequence length="1315" mass="141682">MNETQPTPSTPASDAGISELALYPVQPATEARTLVDILEATIAAHPTALALDNGTERLTYAQLKQKIDFRVEQLHTAGVGAGDRVGVRITSGTTELYIVILAIQRAAAAYVPVDVDDPEERASLVWEEAQVCAVLTDGGVLTPFGKTVGGKQRLPALDDDAWIIFTSGSTGKPKGVAVTHRNGAAFVDAEALIFLPEKPLGPGDRVLAGLSVVFDASVEEMWLAWRHGACLVPAPRSLVKSGPDLGAFLIEHEVSVVSTVPAIAALWPVECLRGLRLLITGGEALTSELADRLTTNVPVVWNTYGPTEATVVACGAIMQTGQPVGIGLPLAGYKLAVVGPDGQPVCWGESGELVIGGVGVARYLDLEKDNVKFAPATYFGGERAYRTGDMVRAQKEGLFFVGRDDEQIKLGGRRIELGEIDAALMKLPGVTAAASTIQKSQTGAQVLVGYVVRNEPNTSTDRDMLQSMLPATLVPMLVTIDKIPVKISGKVDRKSLPWPPPRPPNMSTEDPRLADPSVAWLTEQWQRVLGVMPSPGSNFFEVGGTSLGAAQLISQLRQRCPALSVADVYEYPILVDMASRVANLSGTNYTERHVKPVPRHVFLFQLPILYFCFTFEGLRWLAALALTKRFFVIRFGAKSWAGENDLSWWLVAFGFILFITVPGRILTTAGVVRILTLGIRPGTYKRGGATHIRLWAAERFIVFGRLEAIAGTPWARYYARLLGCEVGSNVQLHCLPPATGLAKFGTGCAIEPEADLAGWWLDGNRLHIGSITVEEGARVGGRTTLMPNAVVEAFANVQAGICVNGTFKGPGVIPSRSEKSTPTGMNFLSGLRYTSTLLLLDFLPILMVAPIWALTRILVHDYRHFRHLSLTIIAVSSPGAVLGFFLYAATIILFVRLASSAIRPGTHSWHSSAAWASWLVHFLMMDSRQMLFPIFASLFTPRWLKLLGAKIGPNVESSTIVPIPSLLEVDEGCFLADDVLISPFEIQGGDIRLGISSFGARTFIGNSAIIDGGVHVPDSVLIGVLGSVPHANDLISGSSWLGRPPMSLPRRCDTIVDESLTYKPPMRLKLARACVESCRLIPVVIAAVLTSLVSIGMLWIMDSFGVGWAILAGGGLLFGSGLVACLITTFAKWILTPSIHPGQQTPLWSSFVWRNELADVFVQSLAVPLLARHCYGTPLLSMWMRSLGAKIGRGVWLESHLLPEAELCSLGDGATVNRKCILQTHLFHDRIMRLDTVKLEAGATLGPYSITLPGTVIGAGTTVAPTSLVMRGEHIPSSTRWIGNPVRPWIDEKVEISSASSMASSTEKIDLKGEP</sequence>
<dbReference type="Gene3D" id="3.30.300.30">
    <property type="match status" value="1"/>
</dbReference>
<dbReference type="GO" id="GO:0016874">
    <property type="term" value="F:ligase activity"/>
    <property type="evidence" value="ECO:0007669"/>
    <property type="project" value="UniProtKB-KW"/>
</dbReference>